<dbReference type="AlphaFoldDB" id="A0A7Z0D750"/>
<evidence type="ECO:0000313" key="1">
    <source>
        <dbReference type="EMBL" id="NYI69991.1"/>
    </source>
</evidence>
<protein>
    <recommendedName>
        <fullName evidence="3">DUF3419 family protein</fullName>
    </recommendedName>
</protein>
<organism evidence="1 2">
    <name type="scientific">Naumannella cuiyingiana</name>
    <dbReference type="NCBI Taxonomy" id="1347891"/>
    <lineage>
        <taxon>Bacteria</taxon>
        <taxon>Bacillati</taxon>
        <taxon>Actinomycetota</taxon>
        <taxon>Actinomycetes</taxon>
        <taxon>Propionibacteriales</taxon>
        <taxon>Propionibacteriaceae</taxon>
        <taxon>Naumannella</taxon>
    </lineage>
</organism>
<dbReference type="Gene3D" id="3.40.50.150">
    <property type="entry name" value="Vaccinia Virus protein VP39"/>
    <property type="match status" value="1"/>
</dbReference>
<dbReference type="SUPFAM" id="SSF53335">
    <property type="entry name" value="S-adenosyl-L-methionine-dependent methyltransferases"/>
    <property type="match status" value="1"/>
</dbReference>
<evidence type="ECO:0008006" key="3">
    <source>
        <dbReference type="Google" id="ProtNLM"/>
    </source>
</evidence>
<dbReference type="InterPro" id="IPR029063">
    <property type="entry name" value="SAM-dependent_MTases_sf"/>
</dbReference>
<name>A0A7Z0D750_9ACTN</name>
<sequence length="292" mass="31050">MTGDRWARGRLLPWGAPAVQFGRSYEDERIELAAFGEPGRVCVIAAAGETAAACAAAGHRVNAVDINAVQLAYCRDRLAGGPAVDGQAERLMRAGRRLLGVPAPGWRKDVLAAHLDDDGPAAARLWRERLDTPALAALLALVLRPGQALAGWRTPDFAALLPPDFGRELRNRIGRALGRHGIAGNRFAHRLLAGAELPGWRPVTGGAPVRLVRADIADHLAAVPPGHYRGIALSNVIDGVGAARRRRLLRLAHRALAPGGAVVLRSFAPLADPGLAADDRSLIWGAVRVLRR</sequence>
<dbReference type="EMBL" id="JACBZS010000001">
    <property type="protein sequence ID" value="NYI69991.1"/>
    <property type="molecule type" value="Genomic_DNA"/>
</dbReference>
<accession>A0A7Z0D750</accession>
<dbReference type="RefSeq" id="WP_179443994.1">
    <property type="nucleotide sequence ID" value="NZ_JACBZS010000001.1"/>
</dbReference>
<keyword evidence="2" id="KW-1185">Reference proteome</keyword>
<proteinExistence type="predicted"/>
<evidence type="ECO:0000313" key="2">
    <source>
        <dbReference type="Proteomes" id="UP000527616"/>
    </source>
</evidence>
<dbReference type="Proteomes" id="UP000527616">
    <property type="component" value="Unassembled WGS sequence"/>
</dbReference>
<comment type="caution">
    <text evidence="1">The sequence shown here is derived from an EMBL/GenBank/DDBJ whole genome shotgun (WGS) entry which is preliminary data.</text>
</comment>
<gene>
    <name evidence="1" type="ORF">GGQ54_000551</name>
</gene>
<reference evidence="1 2" key="1">
    <citation type="submission" date="2020-07" db="EMBL/GenBank/DDBJ databases">
        <title>Sequencing the genomes of 1000 actinobacteria strains.</title>
        <authorList>
            <person name="Klenk H.-P."/>
        </authorList>
    </citation>
    <scope>NUCLEOTIDE SEQUENCE [LARGE SCALE GENOMIC DNA]</scope>
    <source>
        <strain evidence="1 2">DSM 103164</strain>
    </source>
</reference>